<keyword evidence="2" id="KW-0812">Transmembrane</keyword>
<dbReference type="AlphaFoldDB" id="A0A016S7P2"/>
<accession>A0A016S7P2</accession>
<feature type="region of interest" description="Disordered" evidence="1">
    <location>
        <begin position="72"/>
        <end position="103"/>
    </location>
</feature>
<proteinExistence type="predicted"/>
<sequence>MWSSLGSCNILYILAIGAISLEMISAVDYLKLDPEQIMKELEQYDAQDAQGAVFDPDVYDSVLDEFARFVRDDHGDEQEGNPTFEKYKVEQKAPSRNIEEQQHPAKVAIARDAVQRGQHKPNRHISLSLLH</sequence>
<organism evidence="3 4">
    <name type="scientific">Ancylostoma ceylanicum</name>
    <dbReference type="NCBI Taxonomy" id="53326"/>
    <lineage>
        <taxon>Eukaryota</taxon>
        <taxon>Metazoa</taxon>
        <taxon>Ecdysozoa</taxon>
        <taxon>Nematoda</taxon>
        <taxon>Chromadorea</taxon>
        <taxon>Rhabditida</taxon>
        <taxon>Rhabditina</taxon>
        <taxon>Rhabditomorpha</taxon>
        <taxon>Strongyloidea</taxon>
        <taxon>Ancylostomatidae</taxon>
        <taxon>Ancylostomatinae</taxon>
        <taxon>Ancylostoma</taxon>
    </lineage>
</organism>
<comment type="caution">
    <text evidence="3">The sequence shown here is derived from an EMBL/GenBank/DDBJ whole genome shotgun (WGS) entry which is preliminary data.</text>
</comment>
<feature type="compositionally biased region" description="Basic and acidic residues" evidence="1">
    <location>
        <begin position="85"/>
        <end position="103"/>
    </location>
</feature>
<keyword evidence="2" id="KW-0472">Membrane</keyword>
<keyword evidence="4" id="KW-1185">Reference proteome</keyword>
<feature type="transmembrane region" description="Helical" evidence="2">
    <location>
        <begin position="12"/>
        <end position="30"/>
    </location>
</feature>
<dbReference type="Proteomes" id="UP000024635">
    <property type="component" value="Unassembled WGS sequence"/>
</dbReference>
<dbReference type="OrthoDB" id="5985519at2759"/>
<reference evidence="4" key="1">
    <citation type="journal article" date="2015" name="Nat. Genet.">
        <title>The genome and transcriptome of the zoonotic hookworm Ancylostoma ceylanicum identify infection-specific gene families.</title>
        <authorList>
            <person name="Schwarz E.M."/>
            <person name="Hu Y."/>
            <person name="Antoshechkin I."/>
            <person name="Miller M.M."/>
            <person name="Sternberg P.W."/>
            <person name="Aroian R.V."/>
        </authorList>
    </citation>
    <scope>NUCLEOTIDE SEQUENCE</scope>
    <source>
        <strain evidence="4">HY135</strain>
    </source>
</reference>
<dbReference type="EMBL" id="JARK01001618">
    <property type="protein sequence ID" value="EYB86279.1"/>
    <property type="molecule type" value="Genomic_DNA"/>
</dbReference>
<protein>
    <submittedName>
        <fullName evidence="3">Uncharacterized protein</fullName>
    </submittedName>
</protein>
<name>A0A016S7P2_9BILA</name>
<keyword evidence="2" id="KW-1133">Transmembrane helix</keyword>
<evidence type="ECO:0000313" key="4">
    <source>
        <dbReference type="Proteomes" id="UP000024635"/>
    </source>
</evidence>
<evidence type="ECO:0000256" key="1">
    <source>
        <dbReference type="SAM" id="MobiDB-lite"/>
    </source>
</evidence>
<evidence type="ECO:0000313" key="3">
    <source>
        <dbReference type="EMBL" id="EYB86279.1"/>
    </source>
</evidence>
<evidence type="ECO:0000256" key="2">
    <source>
        <dbReference type="SAM" id="Phobius"/>
    </source>
</evidence>
<gene>
    <name evidence="3" type="primary">Acey_s0282.g1280</name>
    <name evidence="3" type="ORF">Y032_0282g1280</name>
</gene>